<dbReference type="PANTHER" id="PTHR36168:SF1">
    <property type="entry name" value="ORC1-LIKE AAA ATPASE DOMAIN-CONTAINING PROTEIN"/>
    <property type="match status" value="1"/>
</dbReference>
<keyword evidence="5" id="KW-1185">Reference proteome</keyword>
<feature type="compositionally biased region" description="Basic and acidic residues" evidence="1">
    <location>
        <begin position="47"/>
        <end position="58"/>
    </location>
</feature>
<dbReference type="Pfam" id="PF24913">
    <property type="entry name" value="WHD_AAA_fung"/>
    <property type="match status" value="1"/>
</dbReference>
<evidence type="ECO:0000313" key="5">
    <source>
        <dbReference type="Proteomes" id="UP001309876"/>
    </source>
</evidence>
<dbReference type="InterPro" id="IPR041664">
    <property type="entry name" value="AAA_16"/>
</dbReference>
<feature type="compositionally biased region" description="Basic and acidic residues" evidence="1">
    <location>
        <begin position="543"/>
        <end position="557"/>
    </location>
</feature>
<dbReference type="SUPFAM" id="SSF52540">
    <property type="entry name" value="P-loop containing nucleoside triphosphate hydrolases"/>
    <property type="match status" value="2"/>
</dbReference>
<evidence type="ECO:0000259" key="3">
    <source>
        <dbReference type="Pfam" id="PF24913"/>
    </source>
</evidence>
<comment type="caution">
    <text evidence="4">The sequence shown here is derived from an EMBL/GenBank/DDBJ whole genome shotgun (WGS) entry which is preliminary data.</text>
</comment>
<feature type="region of interest" description="Disordered" evidence="1">
    <location>
        <begin position="22"/>
        <end position="58"/>
    </location>
</feature>
<feature type="domain" description="AAA protein C-terminal winged helix" evidence="3">
    <location>
        <begin position="389"/>
        <end position="508"/>
    </location>
</feature>
<dbReference type="InterPro" id="IPR027417">
    <property type="entry name" value="P-loop_NTPase"/>
</dbReference>
<feature type="compositionally biased region" description="Polar residues" evidence="1">
    <location>
        <begin position="22"/>
        <end position="36"/>
    </location>
</feature>
<evidence type="ECO:0000259" key="2">
    <source>
        <dbReference type="Pfam" id="PF13191"/>
    </source>
</evidence>
<proteinExistence type="predicted"/>
<feature type="domain" description="Orc1-like AAA ATPase" evidence="2">
    <location>
        <begin position="147"/>
        <end position="292"/>
    </location>
</feature>
<reference evidence="4 5" key="1">
    <citation type="submission" date="2023-08" db="EMBL/GenBank/DDBJ databases">
        <title>Black Yeasts Isolated from many extreme environments.</title>
        <authorList>
            <person name="Coleine C."/>
            <person name="Stajich J.E."/>
            <person name="Selbmann L."/>
        </authorList>
    </citation>
    <scope>NUCLEOTIDE SEQUENCE [LARGE SCALE GENOMIC DNA]</scope>
    <source>
        <strain evidence="4 5">CCFEE 5910</strain>
    </source>
</reference>
<gene>
    <name evidence="4" type="ORF">LTR05_002974</name>
</gene>
<protein>
    <recommendedName>
        <fullName evidence="6">Orc1-like AAA ATPase domain-containing protein</fullName>
    </recommendedName>
</protein>
<accession>A0AAN7Y843</accession>
<evidence type="ECO:0000256" key="1">
    <source>
        <dbReference type="SAM" id="MobiDB-lite"/>
    </source>
</evidence>
<dbReference type="Proteomes" id="UP001309876">
    <property type="component" value="Unassembled WGS sequence"/>
</dbReference>
<dbReference type="PANTHER" id="PTHR36168">
    <property type="entry name" value="CHROMOSOME 1, WHOLE GENOME SHOTGUN SEQUENCE"/>
    <property type="match status" value="1"/>
</dbReference>
<feature type="compositionally biased region" description="Acidic residues" evidence="1">
    <location>
        <begin position="558"/>
        <end position="569"/>
    </location>
</feature>
<sequence>MNAIRPLARSRVRCRHVFWQQRPLSSSQQHQQYQNPNPDPSPSVGPDHADTGDGKSQHGWRDTAFKMFESAATTFASIAVLGAAGYGYHLYYKSLVLRKMDIAFAPGDPVLDLAGPTPSSKDKDIQDGDVEKDAGSAWFQQPEQSTIDAIMSGRKRGRYYLLVGEKGTGKSSMIIEGMRKVDGYGVSMLDAHADLEIFRLRLGKALNYEFHEDYIGSLFSVRGPRDTTALLDIERAFNKLEKIAMRRRKQKRAPMVLVINATHLIRDDNDGRDLLELVQQRAEQWAASNLVTVVLNSDDYWVYERLKSYATRMEVITVRDLPKKDALAALSVYRAKYFPSKAPATPEELDNIYDLVGGRINFLSRVAKSEHMDRMAKTIHNNEKTWFLNRCGILGESMDDDVMDQQKFASCAMVLARALVEESKKMETIYDPEIGHILPSFPLYKARQIMTRADFIQQYDHDNIFTIDSNANVRADSVPMMNAFKEICAEPGFDKYLEDTLDRISAIESIGRTRELTFKDLWIEQQNEMRGAYETIHKDARGREVGRTEFRVKPDPPKEEDEDEDDDKK</sequence>
<dbReference type="EMBL" id="JAVRRJ010000002">
    <property type="protein sequence ID" value="KAK5088753.1"/>
    <property type="molecule type" value="Genomic_DNA"/>
</dbReference>
<feature type="region of interest" description="Disordered" evidence="1">
    <location>
        <begin position="114"/>
        <end position="135"/>
    </location>
</feature>
<feature type="region of interest" description="Disordered" evidence="1">
    <location>
        <begin position="543"/>
        <end position="569"/>
    </location>
</feature>
<dbReference type="InterPro" id="IPR056808">
    <property type="entry name" value="HTH_AAA"/>
</dbReference>
<evidence type="ECO:0008006" key="6">
    <source>
        <dbReference type="Google" id="ProtNLM"/>
    </source>
</evidence>
<name>A0AAN7Y843_9EURO</name>
<organism evidence="4 5">
    <name type="scientific">Lithohypha guttulata</name>
    <dbReference type="NCBI Taxonomy" id="1690604"/>
    <lineage>
        <taxon>Eukaryota</taxon>
        <taxon>Fungi</taxon>
        <taxon>Dikarya</taxon>
        <taxon>Ascomycota</taxon>
        <taxon>Pezizomycotina</taxon>
        <taxon>Eurotiomycetes</taxon>
        <taxon>Chaetothyriomycetidae</taxon>
        <taxon>Chaetothyriales</taxon>
        <taxon>Trichomeriaceae</taxon>
        <taxon>Lithohypha</taxon>
    </lineage>
</organism>
<feature type="compositionally biased region" description="Basic and acidic residues" evidence="1">
    <location>
        <begin position="120"/>
        <end position="134"/>
    </location>
</feature>
<evidence type="ECO:0000313" key="4">
    <source>
        <dbReference type="EMBL" id="KAK5088753.1"/>
    </source>
</evidence>
<dbReference type="AlphaFoldDB" id="A0AAN7Y843"/>
<dbReference type="Pfam" id="PF13191">
    <property type="entry name" value="AAA_16"/>
    <property type="match status" value="1"/>
</dbReference>